<name>A0ABR5AG19_9BACL</name>
<evidence type="ECO:0000313" key="4">
    <source>
        <dbReference type="EMBL" id="KIL39890.1"/>
    </source>
</evidence>
<accession>A0ABR5AG19</accession>
<dbReference type="RefSeq" id="WP_041048686.1">
    <property type="nucleotide sequence ID" value="NZ_JXAK01000029.1"/>
</dbReference>
<dbReference type="EMBL" id="JXAK01000029">
    <property type="protein sequence ID" value="KIL39890.1"/>
    <property type="molecule type" value="Genomic_DNA"/>
</dbReference>
<dbReference type="Gene3D" id="1.20.1260.10">
    <property type="match status" value="1"/>
</dbReference>
<sequence length="120" mass="13253">MNGDYLDPINAVNMPDMADSSLALEFLLTIKSGVRSCAYALAEAVTPEVRALIRNMLEEALALHEETAALMMNKGWLHPYELGEQYALDLKSAITTVQIAQMKLFPDHTSRLGLFATPDQ</sequence>
<evidence type="ECO:0000313" key="5">
    <source>
        <dbReference type="Proteomes" id="UP000031967"/>
    </source>
</evidence>
<comment type="similarity">
    <text evidence="3">Belongs to the CotF family.</text>
</comment>
<dbReference type="InterPro" id="IPR012851">
    <property type="entry name" value="Spore_coat_CotF-like"/>
</dbReference>
<evidence type="ECO:0000256" key="3">
    <source>
        <dbReference type="ARBA" id="ARBA00024344"/>
    </source>
</evidence>
<dbReference type="PANTHER" id="PTHR39183:SF1">
    <property type="entry name" value="SPORE COAT PROTEIN F-LIKE PROTEIN YHCQ"/>
    <property type="match status" value="1"/>
</dbReference>
<proteinExistence type="inferred from homology"/>
<protein>
    <submittedName>
        <fullName evidence="4">Spore gernimation protein GerQ</fullName>
    </submittedName>
</protein>
<dbReference type="Proteomes" id="UP000031967">
    <property type="component" value="Unassembled WGS sequence"/>
</dbReference>
<evidence type="ECO:0000256" key="2">
    <source>
        <dbReference type="ARBA" id="ARBA00024325"/>
    </source>
</evidence>
<evidence type="ECO:0000256" key="1">
    <source>
        <dbReference type="ARBA" id="ARBA00022969"/>
    </source>
</evidence>
<comment type="subcellular location">
    <subcellularLocation>
        <location evidence="2">Spore coat</location>
    </subcellularLocation>
</comment>
<dbReference type="InterPro" id="IPR012347">
    <property type="entry name" value="Ferritin-like"/>
</dbReference>
<keyword evidence="5" id="KW-1185">Reference proteome</keyword>
<dbReference type="PANTHER" id="PTHR39183">
    <property type="entry name" value="SPORE COAT PROTEIN F-LIKE PROTEIN YHCQ"/>
    <property type="match status" value="1"/>
</dbReference>
<organism evidence="4 5">
    <name type="scientific">Gordoniibacillus kamchatkensis</name>
    <dbReference type="NCBI Taxonomy" id="1590651"/>
    <lineage>
        <taxon>Bacteria</taxon>
        <taxon>Bacillati</taxon>
        <taxon>Bacillota</taxon>
        <taxon>Bacilli</taxon>
        <taxon>Bacillales</taxon>
        <taxon>Paenibacillaceae</taxon>
        <taxon>Gordoniibacillus</taxon>
    </lineage>
</organism>
<gene>
    <name evidence="4" type="ORF">SD70_16775</name>
</gene>
<dbReference type="Pfam" id="PF07875">
    <property type="entry name" value="Coat_F"/>
    <property type="match status" value="1"/>
</dbReference>
<reference evidence="4 5" key="1">
    <citation type="submission" date="2014-12" db="EMBL/GenBank/DDBJ databases">
        <title>Draft genome sequence of Paenibacillus kamchatkensis strain B-2647.</title>
        <authorList>
            <person name="Karlyshev A.V."/>
            <person name="Kudryashova E.B."/>
        </authorList>
    </citation>
    <scope>NUCLEOTIDE SEQUENCE [LARGE SCALE GENOMIC DNA]</scope>
    <source>
        <strain evidence="4 5">VKM B-2647</strain>
    </source>
</reference>
<keyword evidence="1" id="KW-0749">Sporulation</keyword>
<comment type="caution">
    <text evidence="4">The sequence shown here is derived from an EMBL/GenBank/DDBJ whole genome shotgun (WGS) entry which is preliminary data.</text>
</comment>